<dbReference type="EMBL" id="JAVDQD010000006">
    <property type="protein sequence ID" value="MDR6240981.1"/>
    <property type="molecule type" value="Genomic_DNA"/>
</dbReference>
<dbReference type="Proteomes" id="UP001185092">
    <property type="component" value="Unassembled WGS sequence"/>
</dbReference>
<keyword evidence="2" id="KW-0812">Transmembrane</keyword>
<feature type="region of interest" description="Disordered" evidence="1">
    <location>
        <begin position="210"/>
        <end position="230"/>
    </location>
</feature>
<sequence>MEEIINNPWVTGIGGGIISSLIVFFATRYFFGKREKKEYTQKIETANNEILYSIRPLVIDKKIPSLNILSSVILATAKKYGVKKEDLYNEYSLSNDLINEIMANSFLSSDQKIEFCELLQGMTDTLKENKDIEIIYLNKKNHYTTKYSSIVLSLMTFAMVLMSILLTNKLTDSDSIKFLKDILFITSSISITPILLMKLLDLIKRKKTDQEEKQNKGVTQIDNKEEKHVA</sequence>
<feature type="transmembrane region" description="Helical" evidence="2">
    <location>
        <begin position="147"/>
        <end position="166"/>
    </location>
</feature>
<accession>A0AAE3XN47</accession>
<keyword evidence="2" id="KW-0472">Membrane</keyword>
<evidence type="ECO:0000256" key="1">
    <source>
        <dbReference type="SAM" id="MobiDB-lite"/>
    </source>
</evidence>
<dbReference type="RefSeq" id="WP_309941388.1">
    <property type="nucleotide sequence ID" value="NZ_AP025305.1"/>
</dbReference>
<feature type="transmembrane region" description="Helical" evidence="2">
    <location>
        <begin position="178"/>
        <end position="197"/>
    </location>
</feature>
<evidence type="ECO:0000313" key="4">
    <source>
        <dbReference type="Proteomes" id="UP001185092"/>
    </source>
</evidence>
<organism evidence="3 4">
    <name type="scientific">Aureibacter tunicatorum</name>
    <dbReference type="NCBI Taxonomy" id="866807"/>
    <lineage>
        <taxon>Bacteria</taxon>
        <taxon>Pseudomonadati</taxon>
        <taxon>Bacteroidota</taxon>
        <taxon>Cytophagia</taxon>
        <taxon>Cytophagales</taxon>
        <taxon>Persicobacteraceae</taxon>
        <taxon>Aureibacter</taxon>
    </lineage>
</organism>
<comment type="caution">
    <text evidence="3">The sequence shown here is derived from an EMBL/GenBank/DDBJ whole genome shotgun (WGS) entry which is preliminary data.</text>
</comment>
<protein>
    <submittedName>
        <fullName evidence="3">Uncharacterized protein</fullName>
    </submittedName>
</protein>
<reference evidence="3" key="1">
    <citation type="submission" date="2023-07" db="EMBL/GenBank/DDBJ databases">
        <title>Genomic Encyclopedia of Type Strains, Phase IV (KMG-IV): sequencing the most valuable type-strain genomes for metagenomic binning, comparative biology and taxonomic classification.</title>
        <authorList>
            <person name="Goeker M."/>
        </authorList>
    </citation>
    <scope>NUCLEOTIDE SEQUENCE</scope>
    <source>
        <strain evidence="3">DSM 26174</strain>
    </source>
</reference>
<feature type="transmembrane region" description="Helical" evidence="2">
    <location>
        <begin position="12"/>
        <end position="31"/>
    </location>
</feature>
<keyword evidence="4" id="KW-1185">Reference proteome</keyword>
<name>A0AAE3XN47_9BACT</name>
<evidence type="ECO:0000256" key="2">
    <source>
        <dbReference type="SAM" id="Phobius"/>
    </source>
</evidence>
<evidence type="ECO:0000313" key="3">
    <source>
        <dbReference type="EMBL" id="MDR6240981.1"/>
    </source>
</evidence>
<dbReference type="AlphaFoldDB" id="A0AAE3XN47"/>
<gene>
    <name evidence="3" type="ORF">HNQ88_004057</name>
</gene>
<keyword evidence="2" id="KW-1133">Transmembrane helix</keyword>
<proteinExistence type="predicted"/>